<dbReference type="AlphaFoldDB" id="A0A379DWI9"/>
<dbReference type="Proteomes" id="UP000254072">
    <property type="component" value="Unassembled WGS sequence"/>
</dbReference>
<protein>
    <recommendedName>
        <fullName evidence="3">Virulence protein</fullName>
    </recommendedName>
</protein>
<evidence type="ECO:0000313" key="2">
    <source>
        <dbReference type="Proteomes" id="UP000254072"/>
    </source>
</evidence>
<reference evidence="1 2" key="1">
    <citation type="submission" date="2018-06" db="EMBL/GenBank/DDBJ databases">
        <authorList>
            <consortium name="Pathogen Informatics"/>
            <person name="Doyle S."/>
        </authorList>
    </citation>
    <scope>NUCLEOTIDE SEQUENCE [LARGE SCALE GENOMIC DNA]</scope>
    <source>
        <strain evidence="1 2">NCTC11157</strain>
    </source>
</reference>
<dbReference type="OrthoDB" id="1075928at2"/>
<dbReference type="EMBL" id="UGTL01000001">
    <property type="protein sequence ID" value="SUB84795.1"/>
    <property type="molecule type" value="Genomic_DNA"/>
</dbReference>
<gene>
    <name evidence="1" type="ORF">NCTC11157_00509</name>
</gene>
<proteinExistence type="predicted"/>
<name>A0A379DWI9_9BACT</name>
<evidence type="ECO:0008006" key="3">
    <source>
        <dbReference type="Google" id="ProtNLM"/>
    </source>
</evidence>
<dbReference type="RefSeq" id="WP_025064808.1">
    <property type="nucleotide sequence ID" value="NZ_UGTL01000001.1"/>
</dbReference>
<accession>A0A379DWI9</accession>
<organism evidence="1 2">
    <name type="scientific">Prevotella disiens</name>
    <dbReference type="NCBI Taxonomy" id="28130"/>
    <lineage>
        <taxon>Bacteria</taxon>
        <taxon>Pseudomonadati</taxon>
        <taxon>Bacteroidota</taxon>
        <taxon>Bacteroidia</taxon>
        <taxon>Bacteroidales</taxon>
        <taxon>Prevotellaceae</taxon>
        <taxon>Prevotella</taxon>
    </lineage>
</organism>
<dbReference type="GeneID" id="91081761"/>
<sequence>MNTSYKSKTKTSTDNNRSYFDWGCNMQVIRKGIGDIAMTEGELTRFFGVTWRKLNHRLQTLMKSSTLHPDERGAGEEPVFISGQLKGYAPLYPLPIIIALSFLLDSTEAHLFRKYISRKLQAETAIVTPIFLLSNTKNR</sequence>
<evidence type="ECO:0000313" key="1">
    <source>
        <dbReference type="EMBL" id="SUB84795.1"/>
    </source>
</evidence>